<dbReference type="EMBL" id="LUTU01000012">
    <property type="protein sequence ID" value="OAJ66908.1"/>
    <property type="molecule type" value="Genomic_DNA"/>
</dbReference>
<dbReference type="PATRIC" id="fig|38307.3.peg.2550"/>
<organism evidence="1 2">
    <name type="scientific">Gluconobacter cerinus</name>
    <dbReference type="NCBI Taxonomy" id="38307"/>
    <lineage>
        <taxon>Bacteria</taxon>
        <taxon>Pseudomonadati</taxon>
        <taxon>Pseudomonadota</taxon>
        <taxon>Alphaproteobacteria</taxon>
        <taxon>Acetobacterales</taxon>
        <taxon>Acetobacteraceae</taxon>
        <taxon>Gluconobacter</taxon>
    </lineage>
</organism>
<dbReference type="Proteomes" id="UP000077786">
    <property type="component" value="Unassembled WGS sequence"/>
</dbReference>
<comment type="caution">
    <text evidence="1">The sequence shown here is derived from an EMBL/GenBank/DDBJ whole genome shotgun (WGS) entry which is preliminary data.</text>
</comment>
<evidence type="ECO:0000313" key="2">
    <source>
        <dbReference type="Proteomes" id="UP000077786"/>
    </source>
</evidence>
<proteinExistence type="predicted"/>
<accession>A0A1B6VIM6</accession>
<name>A0A1B6VIM6_9PROT</name>
<gene>
    <name evidence="1" type="ORF">A0123_02445</name>
</gene>
<dbReference type="AlphaFoldDB" id="A0A1B6VIM6"/>
<reference evidence="1 2" key="1">
    <citation type="submission" date="2016-03" db="EMBL/GenBank/DDBJ databases">
        <title>Draft genome sequence of Gluconobacter cerinus strain CECT 9110.</title>
        <authorList>
            <person name="Sainz F."/>
            <person name="Mas A."/>
            <person name="Torija M.J."/>
        </authorList>
    </citation>
    <scope>NUCLEOTIDE SEQUENCE [LARGE SCALE GENOMIC DNA]</scope>
    <source>
        <strain evidence="1 2">CECT 9110</strain>
    </source>
</reference>
<protein>
    <submittedName>
        <fullName evidence="1">Uncharacterized protein</fullName>
    </submittedName>
</protein>
<sequence length="203" mass="22031">MTAIVAYAEPGFAFLAADSCRTQTDETYSQTVKVHSWSNKVLFAQSGNVSQQFQMIYQMLAGRGFPHDHDIKGFENAWQECRIYFAEKAKEVGVPDGTILVADAESGEVKSCDFASGIISPAAPFGAAGFTAVRGHAETTWGTGRKDLDMWAVETIGGLCAANSGIDWPIDLMMCRKDGNYERTISTRLDGSLPAGRSDFILP</sequence>
<dbReference type="RefSeq" id="WP_063905487.1">
    <property type="nucleotide sequence ID" value="NZ_LUTU01000012.1"/>
</dbReference>
<evidence type="ECO:0000313" key="1">
    <source>
        <dbReference type="EMBL" id="OAJ66908.1"/>
    </source>
</evidence>